<keyword evidence="10 12" id="KW-1133">Transmembrane helix</keyword>
<comment type="similarity">
    <text evidence="3 12">Belongs to the MlaE permease family.</text>
</comment>
<protein>
    <recommendedName>
        <fullName evidence="5">Intermembrane phospholipid transport system permease protein MlaE</fullName>
    </recommendedName>
</protein>
<keyword evidence="8 12" id="KW-0997">Cell inner membrane</keyword>
<dbReference type="AlphaFoldDB" id="A0A7R6SU31"/>
<evidence type="ECO:0000313" key="13">
    <source>
        <dbReference type="EMBL" id="BBB27272.1"/>
    </source>
</evidence>
<dbReference type="GO" id="GO:0043190">
    <property type="term" value="C:ATP-binding cassette (ABC) transporter complex"/>
    <property type="evidence" value="ECO:0007669"/>
    <property type="project" value="InterPro"/>
</dbReference>
<dbReference type="Proteomes" id="UP000595663">
    <property type="component" value="Chromosome"/>
</dbReference>
<feature type="transmembrane region" description="Helical" evidence="12">
    <location>
        <begin position="201"/>
        <end position="220"/>
    </location>
</feature>
<dbReference type="InterPro" id="IPR030802">
    <property type="entry name" value="Permease_MalE"/>
</dbReference>
<accession>A0A7R6SU31</accession>
<dbReference type="OrthoDB" id="9806241at2"/>
<dbReference type="PANTHER" id="PTHR30188:SF4">
    <property type="entry name" value="PROTEIN TRIGALACTOSYLDIACYLGLYCEROL 1, CHLOROPLASTIC"/>
    <property type="match status" value="1"/>
</dbReference>
<feature type="transmembrane region" description="Helical" evidence="12">
    <location>
        <begin position="50"/>
        <end position="74"/>
    </location>
</feature>
<evidence type="ECO:0000256" key="1">
    <source>
        <dbReference type="ARBA" id="ARBA00002460"/>
    </source>
</evidence>
<organism evidence="13 14">
    <name type="scientific">Amphritea japonica ATCC BAA-1530</name>
    <dbReference type="NCBI Taxonomy" id="1278309"/>
    <lineage>
        <taxon>Bacteria</taxon>
        <taxon>Pseudomonadati</taxon>
        <taxon>Pseudomonadota</taxon>
        <taxon>Gammaproteobacteria</taxon>
        <taxon>Oceanospirillales</taxon>
        <taxon>Oceanospirillaceae</taxon>
        <taxon>Amphritea</taxon>
    </lineage>
</organism>
<dbReference type="Pfam" id="PF02405">
    <property type="entry name" value="MlaE"/>
    <property type="match status" value="1"/>
</dbReference>
<feature type="transmembrane region" description="Helical" evidence="12">
    <location>
        <begin position="150"/>
        <end position="181"/>
    </location>
</feature>
<evidence type="ECO:0000256" key="7">
    <source>
        <dbReference type="ARBA" id="ARBA00022475"/>
    </source>
</evidence>
<dbReference type="NCBIfam" id="TIGR00056">
    <property type="entry name" value="MlaE family lipid ABC transporter permease subunit"/>
    <property type="match status" value="1"/>
</dbReference>
<comment type="subcellular location">
    <subcellularLocation>
        <location evidence="2 12">Cell inner membrane</location>
        <topology evidence="2 12">Multi-pass membrane protein</topology>
    </subcellularLocation>
</comment>
<evidence type="ECO:0000256" key="12">
    <source>
        <dbReference type="RuleBase" id="RU362044"/>
    </source>
</evidence>
<evidence type="ECO:0000256" key="11">
    <source>
        <dbReference type="ARBA" id="ARBA00023136"/>
    </source>
</evidence>
<comment type="subunit">
    <text evidence="4">The complex is composed of two ATP-binding proteins (MlaF), two transmembrane proteins (MlaE), two cytoplasmic solute-binding proteins (MlaB) and six periplasmic solute-binding proteins (MlaD).</text>
</comment>
<keyword evidence="7" id="KW-1003">Cell membrane</keyword>
<evidence type="ECO:0000256" key="8">
    <source>
        <dbReference type="ARBA" id="ARBA00022519"/>
    </source>
</evidence>
<evidence type="ECO:0000256" key="4">
    <source>
        <dbReference type="ARBA" id="ARBA00011380"/>
    </source>
</evidence>
<dbReference type="InterPro" id="IPR003453">
    <property type="entry name" value="ABC_MlaE_roteobac"/>
</dbReference>
<proteinExistence type="inferred from homology"/>
<gene>
    <name evidence="13" type="ORF">AMJAP_2686</name>
</gene>
<name>A0A7R6SU31_9GAMM</name>
<dbReference type="InterPro" id="IPR053408">
    <property type="entry name" value="MlaE_Permease"/>
</dbReference>
<evidence type="ECO:0000256" key="10">
    <source>
        <dbReference type="ARBA" id="ARBA00022989"/>
    </source>
</evidence>
<comment type="caution">
    <text evidence="12">Lacks conserved residue(s) required for the propagation of feature annotation.</text>
</comment>
<dbReference type="PANTHER" id="PTHR30188">
    <property type="entry name" value="ABC TRANSPORTER PERMEASE PROTEIN-RELATED"/>
    <property type="match status" value="1"/>
</dbReference>
<comment type="function">
    <text evidence="1">Part of the ABC transporter complex MlaFEDB, which is involved in a phospholipid transport pathway that maintains lipid asymmetry in the outer membrane by retrograde trafficking of phospholipids from the outer membrane to the inner membrane. Probably responsible for the translocation of the substrate across the membrane.</text>
</comment>
<feature type="transmembrane region" description="Helical" evidence="12">
    <location>
        <begin position="241"/>
        <end position="260"/>
    </location>
</feature>
<dbReference type="RefSeq" id="WP_019619911.1">
    <property type="nucleotide sequence ID" value="NZ_AP014545.1"/>
</dbReference>
<evidence type="ECO:0000256" key="9">
    <source>
        <dbReference type="ARBA" id="ARBA00022692"/>
    </source>
</evidence>
<keyword evidence="9 12" id="KW-0812">Transmembrane</keyword>
<keyword evidence="14" id="KW-1185">Reference proteome</keyword>
<evidence type="ECO:0000256" key="5">
    <source>
        <dbReference type="ARBA" id="ARBA00020857"/>
    </source>
</evidence>
<keyword evidence="11 12" id="KW-0472">Membrane</keyword>
<evidence type="ECO:0000256" key="2">
    <source>
        <dbReference type="ARBA" id="ARBA00004429"/>
    </source>
</evidence>
<evidence type="ECO:0000256" key="3">
    <source>
        <dbReference type="ARBA" id="ARBA00007556"/>
    </source>
</evidence>
<dbReference type="GO" id="GO:0005548">
    <property type="term" value="F:phospholipid transporter activity"/>
    <property type="evidence" value="ECO:0007669"/>
    <property type="project" value="TreeGrafter"/>
</dbReference>
<keyword evidence="6" id="KW-0813">Transport</keyword>
<evidence type="ECO:0000313" key="14">
    <source>
        <dbReference type="Proteomes" id="UP000595663"/>
    </source>
</evidence>
<dbReference type="KEGG" id="ajp:AMJAP_2686"/>
<sequence>MRPVLDNIALFGRAGLDKIEAIGRSGMVLVNAIVARPDPVQSFPMLIRQLYSVGVLSMIIIIVSGLFIGMVLALQGYTILVDYGSEQAVGQMVALSLVRELAPVVAALLFAGRAGSALTAEIGLMKATEQLSSMEMIGVDPLRRIIAPRFWAGFISLPILTMIFSAVGVWGAMLVGVEWLGVYEGSFWANMQNSVDFFDDVVNGLIKAQVFGLVVTWVAVFQGYDSLPTSEGISQATTKTVVYSSLAILGLDFIMTALMFGDF</sequence>
<evidence type="ECO:0000256" key="6">
    <source>
        <dbReference type="ARBA" id="ARBA00022448"/>
    </source>
</evidence>
<dbReference type="EMBL" id="AP014545">
    <property type="protein sequence ID" value="BBB27272.1"/>
    <property type="molecule type" value="Genomic_DNA"/>
</dbReference>
<reference evidence="13 14" key="1">
    <citation type="journal article" date="2008" name="Int. J. Syst. Evol. Microbiol.">
        <title>Amphritea japonica sp. nov. and Amphritea balenae sp. nov., isolated from the sediment adjacent to sperm whale carcasses off Kagoshima, Japan.</title>
        <authorList>
            <person name="Miyazaki M."/>
            <person name="Nogi Y."/>
            <person name="Fujiwara Y."/>
            <person name="Kawato M."/>
            <person name="Nagahama T."/>
            <person name="Kubokawa K."/>
            <person name="Horikoshi K."/>
        </authorList>
    </citation>
    <scope>NUCLEOTIDE SEQUENCE [LARGE SCALE GENOMIC DNA]</scope>
    <source>
        <strain evidence="13 14">ATCC BAA-1530</strain>
    </source>
</reference>
<dbReference type="NCBIfam" id="NF033619">
    <property type="entry name" value="perm_MlaE_1"/>
    <property type="match status" value="1"/>
</dbReference>